<proteinExistence type="predicted"/>
<feature type="compositionally biased region" description="Polar residues" evidence="1">
    <location>
        <begin position="334"/>
        <end position="345"/>
    </location>
</feature>
<feature type="region of interest" description="Disordered" evidence="1">
    <location>
        <begin position="253"/>
        <end position="370"/>
    </location>
</feature>
<name>A0A9D3LL36_ANGAN</name>
<dbReference type="AlphaFoldDB" id="A0A9D3LL36"/>
<comment type="caution">
    <text evidence="2">The sequence shown here is derived from an EMBL/GenBank/DDBJ whole genome shotgun (WGS) entry which is preliminary data.</text>
</comment>
<feature type="region of interest" description="Disordered" evidence="1">
    <location>
        <begin position="25"/>
        <end position="129"/>
    </location>
</feature>
<accession>A0A9D3LL36</accession>
<keyword evidence="3" id="KW-1185">Reference proteome</keyword>
<evidence type="ECO:0000313" key="2">
    <source>
        <dbReference type="EMBL" id="KAG5830890.1"/>
    </source>
</evidence>
<feature type="compositionally biased region" description="Polar residues" evidence="1">
    <location>
        <begin position="260"/>
        <end position="269"/>
    </location>
</feature>
<feature type="compositionally biased region" description="Polar residues" evidence="1">
    <location>
        <begin position="404"/>
        <end position="415"/>
    </location>
</feature>
<evidence type="ECO:0000313" key="3">
    <source>
        <dbReference type="Proteomes" id="UP001044222"/>
    </source>
</evidence>
<feature type="compositionally biased region" description="Basic and acidic residues" evidence="1">
    <location>
        <begin position="29"/>
        <end position="44"/>
    </location>
</feature>
<evidence type="ECO:0000256" key="1">
    <source>
        <dbReference type="SAM" id="MobiDB-lite"/>
    </source>
</evidence>
<organism evidence="2 3">
    <name type="scientific">Anguilla anguilla</name>
    <name type="common">European freshwater eel</name>
    <name type="synonym">Muraena anguilla</name>
    <dbReference type="NCBI Taxonomy" id="7936"/>
    <lineage>
        <taxon>Eukaryota</taxon>
        <taxon>Metazoa</taxon>
        <taxon>Chordata</taxon>
        <taxon>Craniata</taxon>
        <taxon>Vertebrata</taxon>
        <taxon>Euteleostomi</taxon>
        <taxon>Actinopterygii</taxon>
        <taxon>Neopterygii</taxon>
        <taxon>Teleostei</taxon>
        <taxon>Anguilliformes</taxon>
        <taxon>Anguillidae</taxon>
        <taxon>Anguilla</taxon>
    </lineage>
</organism>
<protein>
    <submittedName>
        <fullName evidence="2">Uncharacterized protein</fullName>
    </submittedName>
</protein>
<feature type="region of interest" description="Disordered" evidence="1">
    <location>
        <begin position="404"/>
        <end position="487"/>
    </location>
</feature>
<sequence length="487" mass="51242">MSSFSARCFVWKREIQAASQIGSLITCEGPRDGGPETGDPETRAARRSRLRGSQAARRSVRGDGTGARAPRGSPDVPRITGLRRRGLDRGGGQQNREKAQSGLWRVPVQDGEVPGVEGRTSSGPAAPDEDIIADSAPALVEAPAPDPPSGGAPGCGEGPLGSWGTARLRCTPGREQARLCELGAVKNGWLPLHKRALLFGVPLRVRSTEDPPHQEKMKAYIAATTPRGYTKKLTGNGHIDGNRVEKCAQSLGIRPLESPSHPNTNQTPRCWNASDRDGERNMYEEKRTRWPPRSGFVQSNGSHADGGVAHPRGSPLHRTASAPCPEDSDPKNPPKTNSSFSSITITARRVPQPASVPCRDGPDPGRLTQAWGSVTKARGPLAQAWGSISQTQGPLAQTWSSVSQARVQADGTVTQAPEAHPTPAGSSTPLPPPPHCVLLPAVTTAGCAPEEAGDPESDGMPAGLPRGGGARCDQAPGVPAQLQRGRP</sequence>
<reference evidence="2" key="1">
    <citation type="submission" date="2021-01" db="EMBL/GenBank/DDBJ databases">
        <title>A chromosome-scale assembly of European eel, Anguilla anguilla.</title>
        <authorList>
            <person name="Henkel C."/>
            <person name="Jong-Raadsen S.A."/>
            <person name="Dufour S."/>
            <person name="Weltzien F.-A."/>
            <person name="Palstra A.P."/>
            <person name="Pelster B."/>
            <person name="Spaink H.P."/>
            <person name="Van Den Thillart G.E."/>
            <person name="Jansen H."/>
            <person name="Zahm M."/>
            <person name="Klopp C."/>
            <person name="Cedric C."/>
            <person name="Louis A."/>
            <person name="Berthelot C."/>
            <person name="Parey E."/>
            <person name="Roest Crollius H."/>
            <person name="Montfort J."/>
            <person name="Robinson-Rechavi M."/>
            <person name="Bucao C."/>
            <person name="Bouchez O."/>
            <person name="Gislard M."/>
            <person name="Lluch J."/>
            <person name="Milhes M."/>
            <person name="Lampietro C."/>
            <person name="Lopez Roques C."/>
            <person name="Donnadieu C."/>
            <person name="Braasch I."/>
            <person name="Desvignes T."/>
            <person name="Postlethwait J."/>
            <person name="Bobe J."/>
            <person name="Guiguen Y."/>
            <person name="Dirks R."/>
        </authorList>
    </citation>
    <scope>NUCLEOTIDE SEQUENCE</scope>
    <source>
        <strain evidence="2">Tag_6206</strain>
        <tissue evidence="2">Liver</tissue>
    </source>
</reference>
<feature type="compositionally biased region" description="Basic and acidic residues" evidence="1">
    <location>
        <begin position="274"/>
        <end position="288"/>
    </location>
</feature>
<dbReference type="EMBL" id="JAFIRN010000018">
    <property type="protein sequence ID" value="KAG5830890.1"/>
    <property type="molecule type" value="Genomic_DNA"/>
</dbReference>
<dbReference type="Proteomes" id="UP001044222">
    <property type="component" value="Chromosome 18"/>
</dbReference>
<gene>
    <name evidence="2" type="ORF">ANANG_G00297990</name>
</gene>